<evidence type="ECO:0000313" key="2">
    <source>
        <dbReference type="Proteomes" id="UP000037460"/>
    </source>
</evidence>
<evidence type="ECO:0000313" key="1">
    <source>
        <dbReference type="EMBL" id="KOO35728.1"/>
    </source>
</evidence>
<name>A0A0M0KBD3_9EUKA</name>
<dbReference type="Proteomes" id="UP000037460">
    <property type="component" value="Unassembled WGS sequence"/>
</dbReference>
<accession>A0A0M0KBD3</accession>
<sequence>MGQIESKHVTGHNHYIVCSIDGVTGQQKIDLCAPGAVWSILKSELVPCKALRLTKTNTEPPTKLFISSEPAGQIIGRTIGAKHPIYFSIVDGGKVSPLTELIGVASHIVYLTAELEVTTDEGMAAETPTTTTQYLHPGDQIAVEHLTGEEGTDRLQPSLYIFNALAVPITILPDLTIHRDFTAAVFLVYREGAKGRGNQRELRILKSSGEPVPQREPKAAQLQALRLPPPGQEPSSMTPVDQLMFISLKSRAAIVATVGEALVDLNQRAFLASEIGTGDLRAIEIDIYSASRSDDLMQSLYCKPDASGYESWPIGPLTVAMVYSAWSTLKGAFE</sequence>
<protein>
    <submittedName>
        <fullName evidence="1">Uncharacterized protein</fullName>
    </submittedName>
</protein>
<dbReference type="EMBL" id="JWZX01000772">
    <property type="protein sequence ID" value="KOO35728.1"/>
    <property type="molecule type" value="Genomic_DNA"/>
</dbReference>
<comment type="caution">
    <text evidence="1">The sequence shown here is derived from an EMBL/GenBank/DDBJ whole genome shotgun (WGS) entry which is preliminary data.</text>
</comment>
<organism evidence="1 2">
    <name type="scientific">Chrysochromulina tobinii</name>
    <dbReference type="NCBI Taxonomy" id="1460289"/>
    <lineage>
        <taxon>Eukaryota</taxon>
        <taxon>Haptista</taxon>
        <taxon>Haptophyta</taxon>
        <taxon>Prymnesiophyceae</taxon>
        <taxon>Prymnesiales</taxon>
        <taxon>Chrysochromulinaceae</taxon>
        <taxon>Chrysochromulina</taxon>
    </lineage>
</organism>
<keyword evidence="2" id="KW-1185">Reference proteome</keyword>
<reference evidence="2" key="1">
    <citation type="journal article" date="2015" name="PLoS Genet.">
        <title>Genome Sequence and Transcriptome Analyses of Chrysochromulina tobin: Metabolic Tools for Enhanced Algal Fitness in the Prominent Order Prymnesiales (Haptophyceae).</title>
        <authorList>
            <person name="Hovde B.T."/>
            <person name="Deodato C.R."/>
            <person name="Hunsperger H.M."/>
            <person name="Ryken S.A."/>
            <person name="Yost W."/>
            <person name="Jha R.K."/>
            <person name="Patterson J."/>
            <person name="Monnat R.J. Jr."/>
            <person name="Barlow S.B."/>
            <person name="Starkenburg S.R."/>
            <person name="Cattolico R.A."/>
        </authorList>
    </citation>
    <scope>NUCLEOTIDE SEQUENCE</scope>
    <source>
        <strain evidence="2">CCMP291</strain>
    </source>
</reference>
<gene>
    <name evidence="1" type="ORF">Ctob_016521</name>
</gene>
<dbReference type="AlphaFoldDB" id="A0A0M0KBD3"/>
<proteinExistence type="predicted"/>